<evidence type="ECO:0000256" key="9">
    <source>
        <dbReference type="RuleBase" id="RU003322"/>
    </source>
</evidence>
<dbReference type="Gene3D" id="2.60.34.10">
    <property type="entry name" value="Substrate Binding Domain Of DNAk, Chain A, domain 1"/>
    <property type="match status" value="1"/>
</dbReference>
<dbReference type="EMBL" id="CP028360">
    <property type="protein sequence ID" value="AXN02520.1"/>
    <property type="molecule type" value="Genomic_DNA"/>
</dbReference>
<evidence type="ECO:0000256" key="10">
    <source>
        <dbReference type="SAM" id="Coils"/>
    </source>
</evidence>
<dbReference type="KEGG" id="vfg:C9I84_133"/>
<feature type="coiled-coil region" evidence="10">
    <location>
        <begin position="262"/>
        <end position="292"/>
    </location>
</feature>
<dbReference type="InterPro" id="IPR018181">
    <property type="entry name" value="Heat_shock_70_CS"/>
</dbReference>
<dbReference type="FunFam" id="3.30.420.40:FF:000004">
    <property type="entry name" value="Molecular chaperone DnaK"/>
    <property type="match status" value="1"/>
</dbReference>
<evidence type="ECO:0000256" key="8">
    <source>
        <dbReference type="HAMAP-Rule" id="MF_00332"/>
    </source>
</evidence>
<dbReference type="FunFam" id="2.60.34.10:FF:000014">
    <property type="entry name" value="Chaperone protein DnaK HSP70"/>
    <property type="match status" value="1"/>
</dbReference>
<keyword evidence="5 8" id="KW-0067">ATP-binding</keyword>
<gene>
    <name evidence="8" type="primary">dnaK</name>
    <name evidence="11" type="ORF">C9I84_133</name>
</gene>
<evidence type="ECO:0000256" key="7">
    <source>
        <dbReference type="ARBA" id="ARBA00023186"/>
    </source>
</evidence>
<comment type="induction">
    <text evidence="8">By stress conditions e.g. heat shock.</text>
</comment>
<dbReference type="GO" id="GO:0005524">
    <property type="term" value="F:ATP binding"/>
    <property type="evidence" value="ECO:0007669"/>
    <property type="project" value="UniProtKB-UniRule"/>
</dbReference>
<protein>
    <recommendedName>
        <fullName evidence="2 8">Chaperone protein DnaK</fullName>
    </recommendedName>
    <alternativeName>
        <fullName evidence="8">HSP70</fullName>
    </alternativeName>
    <alternativeName>
        <fullName evidence="8">Heat shock 70 kDa protein</fullName>
    </alternativeName>
    <alternativeName>
        <fullName evidence="8">Heat shock protein 70</fullName>
    </alternativeName>
</protein>
<dbReference type="CDD" id="cd10234">
    <property type="entry name" value="ASKHA_NBD_HSP70_DnaK-like"/>
    <property type="match status" value="1"/>
</dbReference>
<dbReference type="GO" id="GO:0051082">
    <property type="term" value="F:unfolded protein binding"/>
    <property type="evidence" value="ECO:0007669"/>
    <property type="project" value="InterPro"/>
</dbReference>
<evidence type="ECO:0000256" key="2">
    <source>
        <dbReference type="ARBA" id="ARBA00014415"/>
    </source>
</evidence>
<keyword evidence="4 8" id="KW-0547">Nucleotide-binding</keyword>
<keyword evidence="7 8" id="KW-0143">Chaperone</keyword>
<name>A0A346E0L5_9PROT</name>
<keyword evidence="12" id="KW-1185">Reference proteome</keyword>
<keyword evidence="6 8" id="KW-0346">Stress response</keyword>
<feature type="coiled-coil region" evidence="10">
    <location>
        <begin position="535"/>
        <end position="562"/>
    </location>
</feature>
<dbReference type="FunFam" id="3.90.640.10:FF:000003">
    <property type="entry name" value="Molecular chaperone DnaK"/>
    <property type="match status" value="1"/>
</dbReference>
<dbReference type="Gene3D" id="3.90.640.10">
    <property type="entry name" value="Actin, Chain A, domain 4"/>
    <property type="match status" value="1"/>
</dbReference>
<dbReference type="NCBIfam" id="NF001413">
    <property type="entry name" value="PRK00290.1"/>
    <property type="match status" value="1"/>
</dbReference>
<comment type="function">
    <text evidence="8">Acts as a chaperone.</text>
</comment>
<dbReference type="PANTHER" id="PTHR19375">
    <property type="entry name" value="HEAT SHOCK PROTEIN 70KDA"/>
    <property type="match status" value="1"/>
</dbReference>
<accession>A0A346E0L5</accession>
<sequence>METSFGLYIMNNIIGIDLGTTNSCVSIMEGNTAKVIENSEGYRTTPSVVAYCNDTILVGESAKRQSLTNPKNTIFAVKRLIGRKFTDPEMLENIKTSPYKIVKAENGDAWVEIENGKKIAPQQVSSEILKKMKKTAESYLGFEIKEAVITVPAYFNDSQRQATKDAGMIAGLKINRIVNEPTAAALAFGLDKNIEKEKKIVVYDLGGGTFDISVIEISMIDNEKQFEVLSTNGDTLLGGEDFDRKIIKFLIDKYLSIEGIDLEKDILALQRLKEASEKAKKELSNLESTEINLPYISINSSGPKHMKILLTRAKYEFLIEDLVKKTLIPCETALKDSLINISDIDDIILVGGMTRTPIIQKRVREFFKREPKKNINPDEAVAIGASIQAQILSGDRKDVLLLDVTPLSLGIETLGGVMTKMIVKNTTIPTKCSQVFSTAEENQNSVTIKVYQGERSVAKTNKLLGEFNLEEIEPAPRGVPQIEVMFDIDSNGILNVSARNKVTGKENKIVIKVNSGLTEEEIENMINEAKKNEEKDKITLETINLKNKIENLINQSEKIIKENLNFIEKENYLEAETILNENKISYLNKKKEDLELNIINIENVMKKVNDDILRNKK</sequence>
<evidence type="ECO:0000256" key="6">
    <source>
        <dbReference type="ARBA" id="ARBA00023016"/>
    </source>
</evidence>
<evidence type="ECO:0000256" key="5">
    <source>
        <dbReference type="ARBA" id="ARBA00022840"/>
    </source>
</evidence>
<dbReference type="SUPFAM" id="SSF53067">
    <property type="entry name" value="Actin-like ATPase domain"/>
    <property type="match status" value="2"/>
</dbReference>
<dbReference type="AlphaFoldDB" id="A0A346E0L5"/>
<dbReference type="NCBIfam" id="TIGR02350">
    <property type="entry name" value="prok_dnaK"/>
    <property type="match status" value="1"/>
</dbReference>
<dbReference type="InterPro" id="IPR043129">
    <property type="entry name" value="ATPase_NBD"/>
</dbReference>
<dbReference type="PRINTS" id="PR00301">
    <property type="entry name" value="HEATSHOCK70"/>
</dbReference>
<organism evidence="11 12">
    <name type="scientific">Candidatus Vidania fulgoroideorum</name>
    <dbReference type="NCBI Taxonomy" id="881286"/>
    <lineage>
        <taxon>Bacteria</taxon>
        <taxon>Pseudomonadati</taxon>
        <taxon>Pseudomonadota</taxon>
        <taxon>Betaproteobacteria</taxon>
        <taxon>Candidatus Vidania</taxon>
    </lineage>
</organism>
<comment type="similarity">
    <text evidence="1 8 9">Belongs to the heat shock protein 70 family.</text>
</comment>
<evidence type="ECO:0000256" key="4">
    <source>
        <dbReference type="ARBA" id="ARBA00022741"/>
    </source>
</evidence>
<evidence type="ECO:0000313" key="12">
    <source>
        <dbReference type="Proteomes" id="UP000257084"/>
    </source>
</evidence>
<evidence type="ECO:0000256" key="1">
    <source>
        <dbReference type="ARBA" id="ARBA00007381"/>
    </source>
</evidence>
<proteinExistence type="evidence at transcript level"/>
<dbReference type="HAMAP" id="MF_00332">
    <property type="entry name" value="DnaK"/>
    <property type="match status" value="1"/>
</dbReference>
<dbReference type="Proteomes" id="UP000257084">
    <property type="component" value="Chromosome"/>
</dbReference>
<keyword evidence="3 8" id="KW-0597">Phosphoprotein</keyword>
<dbReference type="InterPro" id="IPR012725">
    <property type="entry name" value="Chaperone_DnaK"/>
</dbReference>
<dbReference type="InterPro" id="IPR013126">
    <property type="entry name" value="Hsp_70_fam"/>
</dbReference>
<dbReference type="InterPro" id="IPR029047">
    <property type="entry name" value="HSP70_peptide-bd_sf"/>
</dbReference>
<feature type="modified residue" description="Phosphothreonine; by autocatalysis" evidence="8">
    <location>
        <position position="209"/>
    </location>
</feature>
<dbReference type="SUPFAM" id="SSF100920">
    <property type="entry name" value="Heat shock protein 70kD (HSP70), peptide-binding domain"/>
    <property type="match status" value="1"/>
</dbReference>
<dbReference type="Gene3D" id="3.30.420.40">
    <property type="match status" value="2"/>
</dbReference>
<evidence type="ECO:0000313" key="11">
    <source>
        <dbReference type="EMBL" id="AXN02520.1"/>
    </source>
</evidence>
<dbReference type="PROSITE" id="PS00329">
    <property type="entry name" value="HSP70_2"/>
    <property type="match status" value="1"/>
</dbReference>
<dbReference type="GO" id="GO:0140662">
    <property type="term" value="F:ATP-dependent protein folding chaperone"/>
    <property type="evidence" value="ECO:0007669"/>
    <property type="project" value="InterPro"/>
</dbReference>
<dbReference type="PROSITE" id="PS00297">
    <property type="entry name" value="HSP70_1"/>
    <property type="match status" value="1"/>
</dbReference>
<evidence type="ECO:0000256" key="3">
    <source>
        <dbReference type="ARBA" id="ARBA00022553"/>
    </source>
</evidence>
<reference evidence="11 12" key="1">
    <citation type="submission" date="2018-03" db="EMBL/GenBank/DDBJ databases">
        <title>A parallel universe: an anciently diverged bacterial symbiosis in a Hawaiian planthopper (Hemiptera: Cixiidae) reveals rearranged nutritional responsibilities.</title>
        <authorList>
            <person name="Bennett G."/>
            <person name="Mao M."/>
        </authorList>
    </citation>
    <scope>NUCLEOTIDE SEQUENCE [LARGE SCALE GENOMIC DNA]</scope>
    <source>
        <strain evidence="11 12">OLIH</strain>
    </source>
</reference>
<keyword evidence="10" id="KW-0175">Coiled coil</keyword>
<dbReference type="Pfam" id="PF00012">
    <property type="entry name" value="HSP70"/>
    <property type="match status" value="1"/>
</dbReference>